<organism evidence="1 2">
    <name type="scientific">Brevundimonas abyssalis TAR-001</name>
    <dbReference type="NCBI Taxonomy" id="1391729"/>
    <lineage>
        <taxon>Bacteria</taxon>
        <taxon>Pseudomonadati</taxon>
        <taxon>Pseudomonadota</taxon>
        <taxon>Alphaproteobacteria</taxon>
        <taxon>Caulobacterales</taxon>
        <taxon>Caulobacteraceae</taxon>
        <taxon>Brevundimonas</taxon>
    </lineage>
</organism>
<dbReference type="Pfam" id="PF10116">
    <property type="entry name" value="Host_attach"/>
    <property type="match status" value="1"/>
</dbReference>
<evidence type="ECO:0008006" key="3">
    <source>
        <dbReference type="Google" id="ProtNLM"/>
    </source>
</evidence>
<dbReference type="RefSeq" id="WP_021698194.1">
    <property type="nucleotide sequence ID" value="NZ_BATC01000052.1"/>
</dbReference>
<keyword evidence="2" id="KW-1185">Reference proteome</keyword>
<accession>A0A8E0TSA4</accession>
<reference evidence="2" key="1">
    <citation type="journal article" date="2013" name="Genome Announc.">
        <title>Draft Genome Sequence of the Dimorphic Prosthecate Bacterium Brevundimonas abyssalis TAR-001T.</title>
        <authorList>
            <person name="Tsubouchi T."/>
            <person name="Nishi S."/>
            <person name="Usui K."/>
            <person name="Shimane Y."/>
            <person name="Takaki Y."/>
            <person name="Maruyama T."/>
            <person name="Hatada Y."/>
        </authorList>
    </citation>
    <scope>NUCLEOTIDE SEQUENCE [LARGE SCALE GENOMIC DNA]</scope>
    <source>
        <strain evidence="2">TAR-001</strain>
    </source>
</reference>
<evidence type="ECO:0000313" key="2">
    <source>
        <dbReference type="Proteomes" id="UP000016569"/>
    </source>
</evidence>
<gene>
    <name evidence="1" type="ORF">MBEBAB_2350</name>
</gene>
<proteinExistence type="predicted"/>
<evidence type="ECO:0000313" key="1">
    <source>
        <dbReference type="EMBL" id="GAD60100.1"/>
    </source>
</evidence>
<dbReference type="EMBL" id="BATC01000052">
    <property type="protein sequence ID" value="GAD60100.1"/>
    <property type="molecule type" value="Genomic_DNA"/>
</dbReference>
<comment type="caution">
    <text evidence="1">The sequence shown here is derived from an EMBL/GenBank/DDBJ whole genome shotgun (WGS) entry which is preliminary data.</text>
</comment>
<dbReference type="Proteomes" id="UP000016569">
    <property type="component" value="Unassembled WGS sequence"/>
</dbReference>
<sequence>MQMYGKCLVVVADGENARLFEEGRRGGPLAERPAWTEDLTPTATTAHAKGRVFERFGPGSHTIDAMRPKDRSEARFLENLAERVDKLVVSEGFEDVILIAPPRALGVLRSALPPATLKRLGASEAAERCGETPTALRDVVRRLRGQA</sequence>
<dbReference type="InterPro" id="IPR019291">
    <property type="entry name" value="Host_attachment_protein"/>
</dbReference>
<protein>
    <recommendedName>
        <fullName evidence="3">Host attachment protein</fullName>
    </recommendedName>
</protein>
<name>A0A8E0TSA4_9CAUL</name>
<dbReference type="OrthoDB" id="9812459at2"/>
<dbReference type="AlphaFoldDB" id="A0A8E0TSA4"/>